<dbReference type="InterPro" id="IPR003728">
    <property type="entry name" value="Ribosome_maturation_RimP"/>
</dbReference>
<dbReference type="PANTHER" id="PTHR33867:SF1">
    <property type="entry name" value="RIBOSOME MATURATION FACTOR RIMP"/>
    <property type="match status" value="1"/>
</dbReference>
<dbReference type="GO" id="GO:0000028">
    <property type="term" value="P:ribosomal small subunit assembly"/>
    <property type="evidence" value="ECO:0007669"/>
    <property type="project" value="TreeGrafter"/>
</dbReference>
<keyword evidence="7" id="KW-1185">Reference proteome</keyword>
<reference evidence="6" key="1">
    <citation type="submission" date="2020-07" db="EMBL/GenBank/DDBJ databases">
        <title>Koleobacter methoxysyntrophicus gen. nov., sp. nov., a novel anaerobic bacterium isolated from deep subsurface oil field and proposal of Koleobacterales ord. nov. in the phylum Firmicutes.</title>
        <authorList>
            <person name="Sakamoto S."/>
            <person name="Tamaki H."/>
        </authorList>
    </citation>
    <scope>NUCLEOTIDE SEQUENCE</scope>
    <source>
        <strain evidence="6">NRmbB1</strain>
    </source>
</reference>
<comment type="function">
    <text evidence="3">Required for maturation of 30S ribosomal subunits.</text>
</comment>
<feature type="domain" description="Ribosome maturation factor RimP N-terminal" evidence="4">
    <location>
        <begin position="17"/>
        <end position="86"/>
    </location>
</feature>
<dbReference type="KEGG" id="kme:H0A61_02313"/>
<dbReference type="RefSeq" id="WP_206707263.1">
    <property type="nucleotide sequence ID" value="NZ_CP059066.1"/>
</dbReference>
<dbReference type="PANTHER" id="PTHR33867">
    <property type="entry name" value="RIBOSOME MATURATION FACTOR RIMP"/>
    <property type="match status" value="1"/>
</dbReference>
<dbReference type="GO" id="GO:0005829">
    <property type="term" value="C:cytosol"/>
    <property type="evidence" value="ECO:0007669"/>
    <property type="project" value="TreeGrafter"/>
</dbReference>
<evidence type="ECO:0000259" key="5">
    <source>
        <dbReference type="Pfam" id="PF17384"/>
    </source>
</evidence>
<dbReference type="EMBL" id="CP059066">
    <property type="protein sequence ID" value="QSQ09932.1"/>
    <property type="molecule type" value="Genomic_DNA"/>
</dbReference>
<evidence type="ECO:0000256" key="2">
    <source>
        <dbReference type="ARBA" id="ARBA00022517"/>
    </source>
</evidence>
<dbReference type="Proteomes" id="UP000662904">
    <property type="component" value="Chromosome"/>
</dbReference>
<sequence length="155" mass="17865">MSKKKRIIKKVEEISLPILQQLNFELVDIEFEKQGSNWYLRIFIDKPEGITIDDCQLVSEKIGKCLDDIDPIEQSYFLEVSSPGLDRPLKKDKDLKKHLGDMVEVKTYKPVDGIKNFKGILKDFSDKSVFIETEEGKITEIDRALISTIRLAISF</sequence>
<accession>A0A8A0RPU6</accession>
<dbReference type="InterPro" id="IPR036847">
    <property type="entry name" value="RimP_C_sf"/>
</dbReference>
<dbReference type="HAMAP" id="MF_01077">
    <property type="entry name" value="RimP"/>
    <property type="match status" value="1"/>
</dbReference>
<dbReference type="SUPFAM" id="SSF74942">
    <property type="entry name" value="YhbC-like, C-terminal domain"/>
    <property type="match status" value="1"/>
</dbReference>
<comment type="subcellular location">
    <subcellularLocation>
        <location evidence="3">Cytoplasm</location>
    </subcellularLocation>
</comment>
<evidence type="ECO:0000256" key="3">
    <source>
        <dbReference type="HAMAP-Rule" id="MF_01077"/>
    </source>
</evidence>
<evidence type="ECO:0000313" key="7">
    <source>
        <dbReference type="Proteomes" id="UP000662904"/>
    </source>
</evidence>
<evidence type="ECO:0000313" key="6">
    <source>
        <dbReference type="EMBL" id="QSQ09932.1"/>
    </source>
</evidence>
<name>A0A8A0RPU6_9FIRM</name>
<feature type="domain" description="Ribosome maturation factor RimP C-terminal" evidence="5">
    <location>
        <begin position="89"/>
        <end position="155"/>
    </location>
</feature>
<dbReference type="AlphaFoldDB" id="A0A8A0RPU6"/>
<dbReference type="Gene3D" id="3.30.300.70">
    <property type="entry name" value="RimP-like superfamily, N-terminal"/>
    <property type="match status" value="1"/>
</dbReference>
<dbReference type="Gene3D" id="2.30.30.180">
    <property type="entry name" value="Ribosome maturation factor RimP, C-terminal domain"/>
    <property type="match status" value="1"/>
</dbReference>
<dbReference type="FunFam" id="3.30.300.70:FF:000001">
    <property type="entry name" value="Ribosome maturation factor RimP"/>
    <property type="match status" value="1"/>
</dbReference>
<dbReference type="CDD" id="cd01734">
    <property type="entry name" value="YlxS_C"/>
    <property type="match status" value="1"/>
</dbReference>
<evidence type="ECO:0000259" key="4">
    <source>
        <dbReference type="Pfam" id="PF02576"/>
    </source>
</evidence>
<dbReference type="SUPFAM" id="SSF75420">
    <property type="entry name" value="YhbC-like, N-terminal domain"/>
    <property type="match status" value="1"/>
</dbReference>
<dbReference type="InterPro" id="IPR035956">
    <property type="entry name" value="RimP_N_sf"/>
</dbReference>
<dbReference type="InterPro" id="IPR028998">
    <property type="entry name" value="RimP_C"/>
</dbReference>
<gene>
    <name evidence="3 6" type="primary">rimP</name>
    <name evidence="6" type="ORF">H0A61_02313</name>
</gene>
<dbReference type="Pfam" id="PF02576">
    <property type="entry name" value="RimP_N"/>
    <property type="match status" value="1"/>
</dbReference>
<dbReference type="NCBIfam" id="NF000928">
    <property type="entry name" value="PRK00092.1-2"/>
    <property type="match status" value="1"/>
</dbReference>
<keyword evidence="1 3" id="KW-0963">Cytoplasm</keyword>
<dbReference type="GO" id="GO:0006412">
    <property type="term" value="P:translation"/>
    <property type="evidence" value="ECO:0007669"/>
    <property type="project" value="TreeGrafter"/>
</dbReference>
<keyword evidence="2 3" id="KW-0690">Ribosome biogenesis</keyword>
<proteinExistence type="inferred from homology"/>
<protein>
    <recommendedName>
        <fullName evidence="3">Ribosome maturation factor RimP</fullName>
    </recommendedName>
</protein>
<organism evidence="6 7">
    <name type="scientific">Koleobacter methoxysyntrophicus</name>
    <dbReference type="NCBI Taxonomy" id="2751313"/>
    <lineage>
        <taxon>Bacteria</taxon>
        <taxon>Bacillati</taxon>
        <taxon>Bacillota</taxon>
        <taxon>Clostridia</taxon>
        <taxon>Koleobacterales</taxon>
        <taxon>Koleobacteraceae</taxon>
        <taxon>Koleobacter</taxon>
    </lineage>
</organism>
<comment type="similarity">
    <text evidence="3">Belongs to the RimP family.</text>
</comment>
<evidence type="ECO:0000256" key="1">
    <source>
        <dbReference type="ARBA" id="ARBA00022490"/>
    </source>
</evidence>
<dbReference type="InterPro" id="IPR028989">
    <property type="entry name" value="RimP_N"/>
</dbReference>
<dbReference type="Pfam" id="PF17384">
    <property type="entry name" value="DUF150_C"/>
    <property type="match status" value="1"/>
</dbReference>